<dbReference type="OrthoDB" id="7375296at2"/>
<name>A0A2T4JC87_9RHOB</name>
<keyword evidence="2" id="KW-0472">Membrane</keyword>
<reference evidence="3 4" key="1">
    <citation type="submission" date="2018-03" db="EMBL/GenBank/DDBJ databases">
        <title>Rhodobacter veldkampii.</title>
        <authorList>
            <person name="Meyer T.E."/>
            <person name="Miller S."/>
            <person name="Lodha T."/>
            <person name="Gandham S."/>
            <person name="Chintalapati S."/>
            <person name="Chintalapati V.R."/>
        </authorList>
    </citation>
    <scope>NUCLEOTIDE SEQUENCE [LARGE SCALE GENOMIC DNA]</scope>
    <source>
        <strain evidence="3 4">DSM 11550</strain>
    </source>
</reference>
<accession>A0A2T4JC87</accession>
<proteinExistence type="predicted"/>
<feature type="transmembrane region" description="Helical" evidence="2">
    <location>
        <begin position="124"/>
        <end position="144"/>
    </location>
</feature>
<protein>
    <recommendedName>
        <fullName evidence="5">5-bromo-4-chloroindolyl phosphate hydrolysis protein</fullName>
    </recommendedName>
</protein>
<evidence type="ECO:0000256" key="1">
    <source>
        <dbReference type="SAM" id="MobiDB-lite"/>
    </source>
</evidence>
<dbReference type="InterPro" id="IPR018770">
    <property type="entry name" value="ChloroindolylP_hydrolase"/>
</dbReference>
<evidence type="ECO:0000313" key="4">
    <source>
        <dbReference type="Proteomes" id="UP000241899"/>
    </source>
</evidence>
<dbReference type="RefSeq" id="WP_107325933.1">
    <property type="nucleotide sequence ID" value="NZ_NHSP01000106.1"/>
</dbReference>
<keyword evidence="4" id="KW-1185">Reference proteome</keyword>
<keyword evidence="2" id="KW-1133">Transmembrane helix</keyword>
<feature type="transmembrane region" description="Helical" evidence="2">
    <location>
        <begin position="99"/>
        <end position="118"/>
    </location>
</feature>
<sequence length="304" mass="32734">MAERFGGRFSPGSGPLPGAPVTRAPAPAKPPRHRLEGRPFWLVLCGAPLLFTGFGDGPAQLATDLAAFAAIALSAWMTREGLRAEAAYDARRTARRPAIPRKALGAGLLALGVGLAAYPPENGLVGTVILAALAAALNLLAFGLDPTRNKGMEGIDPFQQDRVARVIDEAERHLAAMKDAITRTNDRRLLARVDMFAATARELFHAVETDPRDLTAARRYLGVYLMGARDATAKFADHWAATRDASARSDYEALLSDLEANFTARTQSLIDGGRDDLEVEIEVLRDRLAREGVVAREIVDQTGK</sequence>
<dbReference type="EMBL" id="PZKF01000043">
    <property type="protein sequence ID" value="PTE15514.1"/>
    <property type="molecule type" value="Genomic_DNA"/>
</dbReference>
<keyword evidence="2" id="KW-0812">Transmembrane</keyword>
<feature type="region of interest" description="Disordered" evidence="1">
    <location>
        <begin position="1"/>
        <end position="32"/>
    </location>
</feature>
<evidence type="ECO:0000256" key="2">
    <source>
        <dbReference type="SAM" id="Phobius"/>
    </source>
</evidence>
<gene>
    <name evidence="3" type="ORF">C5F46_13785</name>
</gene>
<dbReference type="Proteomes" id="UP000241899">
    <property type="component" value="Unassembled WGS sequence"/>
</dbReference>
<evidence type="ECO:0008006" key="5">
    <source>
        <dbReference type="Google" id="ProtNLM"/>
    </source>
</evidence>
<organism evidence="3 4">
    <name type="scientific">Phaeovulum veldkampii DSM 11550</name>
    <dbReference type="NCBI Taxonomy" id="1185920"/>
    <lineage>
        <taxon>Bacteria</taxon>
        <taxon>Pseudomonadati</taxon>
        <taxon>Pseudomonadota</taxon>
        <taxon>Alphaproteobacteria</taxon>
        <taxon>Rhodobacterales</taxon>
        <taxon>Paracoccaceae</taxon>
        <taxon>Phaeovulum</taxon>
    </lineage>
</organism>
<dbReference type="AlphaFoldDB" id="A0A2T4JC87"/>
<dbReference type="Pfam" id="PF10112">
    <property type="entry name" value="Halogen_Hydrol"/>
    <property type="match status" value="1"/>
</dbReference>
<comment type="caution">
    <text evidence="3">The sequence shown here is derived from an EMBL/GenBank/DDBJ whole genome shotgun (WGS) entry which is preliminary data.</text>
</comment>
<evidence type="ECO:0000313" key="3">
    <source>
        <dbReference type="EMBL" id="PTE15514.1"/>
    </source>
</evidence>